<evidence type="ECO:0000256" key="8">
    <source>
        <dbReference type="ARBA" id="ARBA00023065"/>
    </source>
</evidence>
<evidence type="ECO:0000256" key="12">
    <source>
        <dbReference type="RuleBase" id="RU000679"/>
    </source>
</evidence>
<evidence type="ECO:0000256" key="11">
    <source>
        <dbReference type="ARBA" id="ARBA00023303"/>
    </source>
</evidence>
<dbReference type="PRINTS" id="PR01078">
    <property type="entry name" value="AMINACHANNEL"/>
</dbReference>
<keyword evidence="11 12" id="KW-0407">Ion channel</keyword>
<reference evidence="13" key="2">
    <citation type="submission" date="2020-06" db="EMBL/GenBank/DDBJ databases">
        <authorList>
            <person name="Sheffer M."/>
        </authorList>
    </citation>
    <scope>NUCLEOTIDE SEQUENCE</scope>
</reference>
<accession>A0A8T0FQ28</accession>
<dbReference type="Proteomes" id="UP000807504">
    <property type="component" value="Unassembled WGS sequence"/>
</dbReference>
<evidence type="ECO:0000256" key="6">
    <source>
        <dbReference type="ARBA" id="ARBA00022989"/>
    </source>
</evidence>
<evidence type="ECO:0000256" key="9">
    <source>
        <dbReference type="ARBA" id="ARBA00023136"/>
    </source>
</evidence>
<evidence type="ECO:0000256" key="7">
    <source>
        <dbReference type="ARBA" id="ARBA00023053"/>
    </source>
</evidence>
<comment type="similarity">
    <text evidence="2 12">Belongs to the amiloride-sensitive sodium channel (TC 1.A.6) family.</text>
</comment>
<dbReference type="InterPro" id="IPR001873">
    <property type="entry name" value="ENaC"/>
</dbReference>
<proteinExistence type="inferred from homology"/>
<keyword evidence="6" id="KW-1133">Transmembrane helix</keyword>
<sequence>MKLLKNVIGMSPFPALSQISKAETKLWKVFWLLVLLLSLCGCAYNVKNFLIVFFKYPVLIDVSVENRDSMEFPAVTICNLNRMSEIYKSCVLNDIPWPCIRPFDDDVPEEKGSVLILSERRLYTSVSNATTRSEINYKSKSKELLNHYTNLDHKSRYCYGYRLHQLVKNCTFNSTFCHSSDFSIFQTIQYGNCFTFNNALQQQNSFKVIKAGPDTGLEFEIDANLNSYLDITPSAGIRVTIHSPYENPNPVQDGINLSPGYDTQISISKSSVQRLPAPYRDQCRDYKATNDSTNSADSQFNCIRECIQQTNKSYAAALILSFQQNLNRNLVIYRIRVRYPVLIV</sequence>
<keyword evidence="5 12" id="KW-0812">Transmembrane</keyword>
<keyword evidence="9" id="KW-0472">Membrane</keyword>
<protein>
    <submittedName>
        <fullName evidence="13">Acid-sensing ion channel 4-A like protein</fullName>
    </submittedName>
</protein>
<comment type="caution">
    <text evidence="13">The sequence shown here is derived from an EMBL/GenBank/DDBJ whole genome shotgun (WGS) entry which is preliminary data.</text>
</comment>
<dbReference type="EMBL" id="JABXBU010000003">
    <property type="protein sequence ID" value="KAF8793297.1"/>
    <property type="molecule type" value="Genomic_DNA"/>
</dbReference>
<keyword evidence="14" id="KW-1185">Reference proteome</keyword>
<name>A0A8T0FQ28_ARGBR</name>
<dbReference type="AlphaFoldDB" id="A0A8T0FQ28"/>
<evidence type="ECO:0000256" key="5">
    <source>
        <dbReference type="ARBA" id="ARBA00022692"/>
    </source>
</evidence>
<keyword evidence="10 12" id="KW-0739">Sodium transport</keyword>
<evidence type="ECO:0000256" key="10">
    <source>
        <dbReference type="ARBA" id="ARBA00023201"/>
    </source>
</evidence>
<gene>
    <name evidence="13" type="ORF">HNY73_004793</name>
</gene>
<keyword evidence="3 12" id="KW-0813">Transport</keyword>
<reference evidence="13" key="1">
    <citation type="journal article" date="2020" name="bioRxiv">
        <title>Chromosome-level reference genome of the European wasp spider Argiope bruennichi: a resource for studies on range expansion and evolutionary adaptation.</title>
        <authorList>
            <person name="Sheffer M.M."/>
            <person name="Hoppe A."/>
            <person name="Krehenwinkel H."/>
            <person name="Uhl G."/>
            <person name="Kuss A.W."/>
            <person name="Jensen L."/>
            <person name="Jensen C."/>
            <person name="Gillespie R.G."/>
            <person name="Hoff K.J."/>
            <person name="Prost S."/>
        </authorList>
    </citation>
    <scope>NUCLEOTIDE SEQUENCE</scope>
</reference>
<evidence type="ECO:0000256" key="2">
    <source>
        <dbReference type="ARBA" id="ARBA00007193"/>
    </source>
</evidence>
<dbReference type="Pfam" id="PF00858">
    <property type="entry name" value="ASC"/>
    <property type="match status" value="1"/>
</dbReference>
<evidence type="ECO:0000256" key="3">
    <source>
        <dbReference type="ARBA" id="ARBA00022448"/>
    </source>
</evidence>
<evidence type="ECO:0000313" key="14">
    <source>
        <dbReference type="Proteomes" id="UP000807504"/>
    </source>
</evidence>
<evidence type="ECO:0000256" key="4">
    <source>
        <dbReference type="ARBA" id="ARBA00022461"/>
    </source>
</evidence>
<dbReference type="GO" id="GO:0015280">
    <property type="term" value="F:ligand-gated sodium channel activity"/>
    <property type="evidence" value="ECO:0007669"/>
    <property type="project" value="TreeGrafter"/>
</dbReference>
<keyword evidence="8 12" id="KW-0406">Ion transport</keyword>
<comment type="subcellular location">
    <subcellularLocation>
        <location evidence="1">Membrane</location>
        <topology evidence="1">Multi-pass membrane protein</topology>
    </subcellularLocation>
</comment>
<keyword evidence="7" id="KW-0915">Sodium</keyword>
<dbReference type="PANTHER" id="PTHR11690">
    <property type="entry name" value="AMILORIDE-SENSITIVE SODIUM CHANNEL-RELATED"/>
    <property type="match status" value="1"/>
</dbReference>
<evidence type="ECO:0000313" key="13">
    <source>
        <dbReference type="EMBL" id="KAF8793297.1"/>
    </source>
</evidence>
<dbReference type="Gene3D" id="2.60.470.10">
    <property type="entry name" value="Acid-sensing ion channels like domains"/>
    <property type="match status" value="1"/>
</dbReference>
<dbReference type="PANTHER" id="PTHR11690:SF248">
    <property type="entry name" value="PICKPOCKET 17, ISOFORM A"/>
    <property type="match status" value="1"/>
</dbReference>
<organism evidence="13 14">
    <name type="scientific">Argiope bruennichi</name>
    <name type="common">Wasp spider</name>
    <name type="synonym">Aranea bruennichi</name>
    <dbReference type="NCBI Taxonomy" id="94029"/>
    <lineage>
        <taxon>Eukaryota</taxon>
        <taxon>Metazoa</taxon>
        <taxon>Ecdysozoa</taxon>
        <taxon>Arthropoda</taxon>
        <taxon>Chelicerata</taxon>
        <taxon>Arachnida</taxon>
        <taxon>Araneae</taxon>
        <taxon>Araneomorphae</taxon>
        <taxon>Entelegynae</taxon>
        <taxon>Araneoidea</taxon>
        <taxon>Araneidae</taxon>
        <taxon>Argiope</taxon>
    </lineage>
</organism>
<evidence type="ECO:0000256" key="1">
    <source>
        <dbReference type="ARBA" id="ARBA00004141"/>
    </source>
</evidence>
<keyword evidence="4 12" id="KW-0894">Sodium channel</keyword>
<dbReference type="GO" id="GO:0005886">
    <property type="term" value="C:plasma membrane"/>
    <property type="evidence" value="ECO:0007669"/>
    <property type="project" value="TreeGrafter"/>
</dbReference>